<evidence type="ECO:0000259" key="9">
    <source>
        <dbReference type="PROSITE" id="PS50835"/>
    </source>
</evidence>
<feature type="domain" description="Ig-like" evidence="9">
    <location>
        <begin position="384"/>
        <end position="458"/>
    </location>
</feature>
<organism evidence="11 12">
    <name type="scientific">Bos indicus x Bos taurus</name>
    <name type="common">Hybrid cattle</name>
    <dbReference type="NCBI Taxonomy" id="30522"/>
    <lineage>
        <taxon>Eukaryota</taxon>
        <taxon>Metazoa</taxon>
        <taxon>Chordata</taxon>
        <taxon>Craniata</taxon>
        <taxon>Vertebrata</taxon>
        <taxon>Euteleostomi</taxon>
        <taxon>Mammalia</taxon>
        <taxon>Eutheria</taxon>
        <taxon>Laurasiatheria</taxon>
        <taxon>Artiodactyla</taxon>
        <taxon>Ruminantia</taxon>
        <taxon>Pecora</taxon>
        <taxon>Bovidae</taxon>
        <taxon>Bovinae</taxon>
        <taxon>Bos</taxon>
    </lineage>
</organism>
<reference evidence="11" key="3">
    <citation type="submission" date="2025-09" db="UniProtKB">
        <authorList>
            <consortium name="Ensembl"/>
        </authorList>
    </citation>
    <scope>IDENTIFICATION</scope>
</reference>
<dbReference type="PROSITE" id="PS50835">
    <property type="entry name" value="IG_LIKE"/>
    <property type="match status" value="3"/>
</dbReference>
<dbReference type="CDD" id="cd05748">
    <property type="entry name" value="Ig_Titin_like"/>
    <property type="match status" value="1"/>
</dbReference>
<dbReference type="GO" id="GO:0003779">
    <property type="term" value="F:actin binding"/>
    <property type="evidence" value="ECO:0007669"/>
    <property type="project" value="UniProtKB-KW"/>
</dbReference>
<dbReference type="CDD" id="cd00096">
    <property type="entry name" value="Ig"/>
    <property type="match status" value="1"/>
</dbReference>
<keyword evidence="3" id="KW-0130">Cell adhesion</keyword>
<dbReference type="InterPro" id="IPR003961">
    <property type="entry name" value="FN3_dom"/>
</dbReference>
<accession>A0A4W2CP06</accession>
<keyword evidence="1" id="KW-0787">Thick filament</keyword>
<dbReference type="FunFam" id="2.60.40.10:FF:000031">
    <property type="entry name" value="Myosin-binding protein C, slow type"/>
    <property type="match status" value="1"/>
</dbReference>
<dbReference type="InterPro" id="IPR013783">
    <property type="entry name" value="Ig-like_fold"/>
</dbReference>
<dbReference type="SUPFAM" id="SSF48726">
    <property type="entry name" value="Immunoglobulin"/>
    <property type="match status" value="7"/>
</dbReference>
<dbReference type="GO" id="GO:0045214">
    <property type="term" value="P:sarcomere organization"/>
    <property type="evidence" value="ECO:0007669"/>
    <property type="project" value="TreeGrafter"/>
</dbReference>
<dbReference type="Pfam" id="PF07679">
    <property type="entry name" value="I-set"/>
    <property type="match status" value="6"/>
</dbReference>
<dbReference type="GO" id="GO:0032982">
    <property type="term" value="C:myosin filament"/>
    <property type="evidence" value="ECO:0007669"/>
    <property type="project" value="UniProtKB-KW"/>
</dbReference>
<dbReference type="PRINTS" id="PR00014">
    <property type="entry name" value="FNTYPEIII"/>
</dbReference>
<dbReference type="SMART" id="SM00060">
    <property type="entry name" value="FN3"/>
    <property type="match status" value="3"/>
</dbReference>
<dbReference type="InterPro" id="IPR040849">
    <property type="entry name" value="MyBP-C_THB"/>
</dbReference>
<dbReference type="InterPro" id="IPR013098">
    <property type="entry name" value="Ig_I-set"/>
</dbReference>
<proteinExistence type="inferred from homology"/>
<protein>
    <submittedName>
        <fullName evidence="11">Myosin binding protein C2</fullName>
    </submittedName>
</protein>
<evidence type="ECO:0000256" key="8">
    <source>
        <dbReference type="ARBA" id="ARBA00053486"/>
    </source>
</evidence>
<evidence type="ECO:0000256" key="7">
    <source>
        <dbReference type="ARBA" id="ARBA00038352"/>
    </source>
</evidence>
<dbReference type="FunFam" id="2.60.40.10:FF:000070">
    <property type="entry name" value="Myosin-binding protein C, slow type"/>
    <property type="match status" value="1"/>
</dbReference>
<feature type="domain" description="Ig-like" evidence="9">
    <location>
        <begin position="1100"/>
        <end position="1188"/>
    </location>
</feature>
<dbReference type="SMART" id="SM00409">
    <property type="entry name" value="IG"/>
    <property type="match status" value="7"/>
</dbReference>
<dbReference type="PANTHER" id="PTHR13817:SF17">
    <property type="entry name" value="MYOSIN-BINDING PROTEIN C, FAST-TYPE"/>
    <property type="match status" value="1"/>
</dbReference>
<keyword evidence="4" id="KW-0514">Muscle protein</keyword>
<dbReference type="CDD" id="cd05894">
    <property type="entry name" value="Ig_C5_MyBP-C"/>
    <property type="match status" value="1"/>
</dbReference>
<dbReference type="Proteomes" id="UP000314981">
    <property type="component" value="Chromosome 18"/>
</dbReference>
<dbReference type="InterPro" id="IPR036179">
    <property type="entry name" value="Ig-like_dom_sf"/>
</dbReference>
<dbReference type="InterPro" id="IPR007110">
    <property type="entry name" value="Ig-like_dom"/>
</dbReference>
<dbReference type="CDD" id="cd00063">
    <property type="entry name" value="FN3"/>
    <property type="match status" value="3"/>
</dbReference>
<dbReference type="Ensembl" id="ENSBIXT00000024068.1">
    <property type="protein sequence ID" value="ENSBIXP00000013572.1"/>
    <property type="gene ID" value="ENSBIXG00000018573.1"/>
</dbReference>
<keyword evidence="12" id="KW-1185">Reference proteome</keyword>
<dbReference type="Pfam" id="PF00041">
    <property type="entry name" value="fn3"/>
    <property type="match status" value="3"/>
</dbReference>
<dbReference type="SMART" id="SM00408">
    <property type="entry name" value="IGc2"/>
    <property type="match status" value="3"/>
</dbReference>
<dbReference type="STRING" id="30522.A0A4W2CP06"/>
<keyword evidence="2" id="KW-0677">Repeat</keyword>
<dbReference type="PROSITE" id="PS50853">
    <property type="entry name" value="FN3"/>
    <property type="match status" value="3"/>
</dbReference>
<name>A0A4W2CP06_BOBOX</name>
<dbReference type="FunFam" id="2.60.40.10:FF:001216">
    <property type="entry name" value="Myosin binding protein C, fast type"/>
    <property type="match status" value="1"/>
</dbReference>
<dbReference type="Pfam" id="PF18362">
    <property type="entry name" value="THB"/>
    <property type="match status" value="1"/>
</dbReference>
<dbReference type="InterPro" id="IPR050964">
    <property type="entry name" value="Striated_Muscle_Regulatory"/>
</dbReference>
<evidence type="ECO:0000256" key="5">
    <source>
        <dbReference type="ARBA" id="ARBA00023203"/>
    </source>
</evidence>
<reference evidence="11 12" key="1">
    <citation type="submission" date="2018-11" db="EMBL/GenBank/DDBJ databases">
        <title>Haplotype-resolved cattle genomes.</title>
        <authorList>
            <person name="Low W.Y."/>
            <person name="Tearle R."/>
            <person name="Bickhart D.M."/>
            <person name="Rosen B.D."/>
            <person name="Koren S."/>
            <person name="Rhie A."/>
            <person name="Hiendleder S."/>
            <person name="Phillippy A.M."/>
            <person name="Smith T.P.L."/>
            <person name="Williams J.L."/>
        </authorList>
    </citation>
    <scope>NUCLEOTIDE SEQUENCE [LARGE SCALE GENOMIC DNA]</scope>
</reference>
<feature type="domain" description="Fibronectin type-III" evidence="10">
    <location>
        <begin position="696"/>
        <end position="792"/>
    </location>
</feature>
<evidence type="ECO:0000259" key="10">
    <source>
        <dbReference type="PROSITE" id="PS50853"/>
    </source>
</evidence>
<evidence type="ECO:0000256" key="2">
    <source>
        <dbReference type="ARBA" id="ARBA00022737"/>
    </source>
</evidence>
<dbReference type="GO" id="GO:0007155">
    <property type="term" value="P:cell adhesion"/>
    <property type="evidence" value="ECO:0007669"/>
    <property type="project" value="UniProtKB-KW"/>
</dbReference>
<evidence type="ECO:0000256" key="3">
    <source>
        <dbReference type="ARBA" id="ARBA00022889"/>
    </source>
</evidence>
<feature type="domain" description="Fibronectin type-III" evidence="10">
    <location>
        <begin position="988"/>
        <end position="1082"/>
    </location>
</feature>
<feature type="domain" description="Fibronectin type-III" evidence="10">
    <location>
        <begin position="794"/>
        <end position="889"/>
    </location>
</feature>
<dbReference type="InterPro" id="IPR036116">
    <property type="entry name" value="FN3_sf"/>
</dbReference>
<comment type="similarity">
    <text evidence="7">Belongs to the immunoglobulin superfamily. MyBP family.</text>
</comment>
<dbReference type="Gene3D" id="2.60.40.10">
    <property type="entry name" value="Immunoglobulins"/>
    <property type="match status" value="10"/>
</dbReference>
<dbReference type="FunFam" id="2.60.40.10:FF:000326">
    <property type="entry name" value="Myosin-binding protein C, cardiac-type"/>
    <property type="match status" value="1"/>
</dbReference>
<reference evidence="11" key="2">
    <citation type="submission" date="2025-08" db="UniProtKB">
        <authorList>
            <consortium name="Ensembl"/>
        </authorList>
    </citation>
    <scope>IDENTIFICATION</scope>
</reference>
<feature type="domain" description="Ig-like" evidence="9">
    <location>
        <begin position="476"/>
        <end position="548"/>
    </location>
</feature>
<evidence type="ECO:0000313" key="11">
    <source>
        <dbReference type="Ensembl" id="ENSBIXP00000013572.1"/>
    </source>
</evidence>
<dbReference type="SUPFAM" id="SSF49265">
    <property type="entry name" value="Fibronectin type III"/>
    <property type="match status" value="2"/>
</dbReference>
<keyword evidence="6" id="KW-0393">Immunoglobulin domain</keyword>
<keyword evidence="5" id="KW-0009">Actin-binding</keyword>
<dbReference type="GO" id="GO:0031430">
    <property type="term" value="C:M band"/>
    <property type="evidence" value="ECO:0007669"/>
    <property type="project" value="TreeGrafter"/>
</dbReference>
<dbReference type="InterPro" id="IPR003598">
    <property type="entry name" value="Ig_sub2"/>
</dbReference>
<evidence type="ECO:0000256" key="1">
    <source>
        <dbReference type="ARBA" id="ARBA00022433"/>
    </source>
</evidence>
<evidence type="ECO:0000256" key="4">
    <source>
        <dbReference type="ARBA" id="ARBA00023179"/>
    </source>
</evidence>
<dbReference type="OMA" id="YEHSRHT"/>
<dbReference type="InterPro" id="IPR003599">
    <property type="entry name" value="Ig_sub"/>
</dbReference>
<comment type="function">
    <text evidence="8">Thick filament-associated protein located in the crossbridge region of vertebrate striated muscle a bands. In vitro it binds MHC, F-actin and native thin filaments, and modifies the activity of actin-activated myosin ATPase. It may modulate muscle contraction or may play a more structural role.</text>
</comment>
<dbReference type="FunFam" id="2.60.40.10:FF:000085">
    <property type="entry name" value="Myosin-binding protein C, slow type"/>
    <property type="match status" value="1"/>
</dbReference>
<dbReference type="FunFam" id="2.60.40.10:FF:000060">
    <property type="entry name" value="Myosin-binding protein C, slow type"/>
    <property type="match status" value="1"/>
</dbReference>
<sequence length="1219" mass="135823">MAPARPDTSPTLLKPRFKTIRISDGEIEAQTGWGVWTPTHLNDSWSLPGQEKPFCLQGLFDAEQNKVPSFALNPAPKVACPEAPPEDLSPTAEEPTGVFLKKPDSVSVETGKDTVIVAKLNGKELPAKPAVKWFKGKWLELGSKSGARFSFKESHDAASNVYTIELHITKVVLGDRGDYRIEVKAKDFCDSCAFNIDVEGMLVGVGAKGLGGEAKSDTAGELDFSGLLKKRQVVEEEKKKKKDDDDLGIPPEIWELLKGAKKSEYERIAFQYGITDLRGMLKRLKKAKVEVKKSAAFTKKLDPAYQVDRGNKIKLVVEISDPDLPLKWFKNGQEIKPSSKYVFENVGKKRILTINKCTLADDAAYEVVVKDEKCFTELFVKEPPVLIVTPLEDQQVFVGDRVEMAVEVSEEGAQVMWLKDGVELTREDSFKARYRLKKDGKRHILIYSEVTMEDKGHYQVMTNGGQCEAELIVEEKQLEVLQDIADLTVKASEQAVFKCEVSDEKVTGKWYKNGVEVRPSKRITISHTGRFHKLVIDDVRPEDEGDYTFVPDGYALSLSAKLKFLEPPKIHLDCSGQTSENAIVVVAGNKLRMDVSITGEPRPVATWMKEDEVWCGLPSALTSPSQPCWVALGKLVPLSELRTEGRVRIEQRGDISSFVIESAERGDEGRYTIKVTNPVGEDVASILLKVVDVPDPPEAVRVTSVGEDWAVLVWEPPKYDGGRPVTGYLLERKKKGSQRWMKLNFEVFTETTYESTNMIEGILYEMRVFAVNVIGVSQPSMNTKPFMPIAPTSEPQHLTVEDVTDTTTTLKWRPPDKIGAGGIDGYLIEYCVEGSDEWIPANTEPVERCGFTVKNLPTGAKITFRVVGVNIAGRSQPATLAQPVTIREIQPKIRLPRHLRQTYVRKVGEHLNLVIPFQGKPRPQVVWTKGGAPIDTSHVHVRTSDFDTVFFVRQAARSDSGEYELTVQIENMKDTATVCIRVVEKAGPPQNVMVKEVWGTNALVEWQPPKDDGNSEITGYFVQKADKKTMEWFTVYERNRHTSCTVSDLIMGNEYYFRVYSENVCGLSDLPGSPHRCISPPPGMTLKLPEYKEHDFRTPPKFLTPLPDRVVVAGYAAALNCAVRGHPKPKVVWMKNKMEIREDPKFLMTNQQGVLTLNIRRPSPFDSGTYSCRAVNELGEALAECKLEVRGEPGGGGALRSTHLTLIHKADGAGQTCAL</sequence>
<dbReference type="PANTHER" id="PTHR13817">
    <property type="entry name" value="TITIN"/>
    <property type="match status" value="1"/>
</dbReference>
<dbReference type="FunFam" id="2.60.40.10:FF:000225">
    <property type="entry name" value="Myosin-binding protein C, cardiac-type"/>
    <property type="match status" value="1"/>
</dbReference>
<dbReference type="FunFam" id="2.60.40.10:FF:000081">
    <property type="entry name" value="Myosin-binding protein C, slow type"/>
    <property type="match status" value="1"/>
</dbReference>
<evidence type="ECO:0000313" key="12">
    <source>
        <dbReference type="Proteomes" id="UP000314981"/>
    </source>
</evidence>
<evidence type="ECO:0000256" key="6">
    <source>
        <dbReference type="ARBA" id="ARBA00023319"/>
    </source>
</evidence>
<dbReference type="FunFam" id="2.60.40.10:FF:000062">
    <property type="entry name" value="Myosin-binding protein C, slow type"/>
    <property type="match status" value="1"/>
</dbReference>
<dbReference type="AlphaFoldDB" id="A0A4W2CP06"/>